<protein>
    <recommendedName>
        <fullName evidence="9">Protein translocase subunit SecE</fullName>
    </recommendedName>
</protein>
<dbReference type="NCBIfam" id="NF005783">
    <property type="entry name" value="PRK07597.9-4"/>
    <property type="match status" value="1"/>
</dbReference>
<feature type="region of interest" description="Disordered" evidence="10">
    <location>
        <begin position="1"/>
        <end position="55"/>
    </location>
</feature>
<keyword evidence="12" id="KW-1185">Reference proteome</keyword>
<comment type="function">
    <text evidence="9">Essential subunit of the Sec protein translocation channel SecYEG. Clamps together the 2 halves of SecY. May contact the channel plug during translocation.</text>
</comment>
<dbReference type="EMBL" id="JAVDXZ010000001">
    <property type="protein sequence ID" value="MDR7328473.1"/>
    <property type="molecule type" value="Genomic_DNA"/>
</dbReference>
<keyword evidence="5 9" id="KW-0653">Protein transport</keyword>
<comment type="subunit">
    <text evidence="9">Component of the Sec protein translocase complex. Heterotrimer consisting of SecY, SecE and SecG subunits. The heterotrimers can form oligomers, although 1 heterotrimer is thought to be able to translocate proteins. Interacts with the ribosome. Interacts with SecDF, and other proteins may be involved. Interacts with SecA.</text>
</comment>
<evidence type="ECO:0000256" key="1">
    <source>
        <dbReference type="ARBA" id="ARBA00004370"/>
    </source>
</evidence>
<organism evidence="11 12">
    <name type="scientific">Corynebacterium guangdongense</name>
    <dbReference type="NCBI Taxonomy" id="1783348"/>
    <lineage>
        <taxon>Bacteria</taxon>
        <taxon>Bacillati</taxon>
        <taxon>Actinomycetota</taxon>
        <taxon>Actinomycetes</taxon>
        <taxon>Mycobacteriales</taxon>
        <taxon>Corynebacteriaceae</taxon>
        <taxon>Corynebacterium</taxon>
    </lineage>
</organism>
<accession>A0ABU1ZX27</accession>
<comment type="subcellular location">
    <subcellularLocation>
        <location evidence="9">Cell membrane</location>
        <topology evidence="9">Single-pass membrane protein</topology>
    </subcellularLocation>
    <subcellularLocation>
        <location evidence="1">Membrane</location>
    </subcellularLocation>
</comment>
<feature type="transmembrane region" description="Helical" evidence="9">
    <location>
        <begin position="75"/>
        <end position="96"/>
    </location>
</feature>
<dbReference type="InterPro" id="IPR005807">
    <property type="entry name" value="SecE_bac"/>
</dbReference>
<feature type="compositionally biased region" description="Basic and acidic residues" evidence="10">
    <location>
        <begin position="1"/>
        <end position="12"/>
    </location>
</feature>
<dbReference type="Pfam" id="PF00584">
    <property type="entry name" value="SecE"/>
    <property type="match status" value="1"/>
</dbReference>
<dbReference type="PANTHER" id="PTHR33910:SF1">
    <property type="entry name" value="PROTEIN TRANSLOCASE SUBUNIT SECE"/>
    <property type="match status" value="1"/>
</dbReference>
<keyword evidence="3 9" id="KW-1003">Cell membrane</keyword>
<dbReference type="PRINTS" id="PR01650">
    <property type="entry name" value="SECETRNLCASE"/>
</dbReference>
<evidence type="ECO:0000256" key="8">
    <source>
        <dbReference type="ARBA" id="ARBA00023136"/>
    </source>
</evidence>
<evidence type="ECO:0000256" key="4">
    <source>
        <dbReference type="ARBA" id="ARBA00022692"/>
    </source>
</evidence>
<dbReference type="RefSeq" id="WP_290197289.1">
    <property type="nucleotide sequence ID" value="NZ_CP047654.1"/>
</dbReference>
<dbReference type="HAMAP" id="MF_00422">
    <property type="entry name" value="SecE"/>
    <property type="match status" value="1"/>
</dbReference>
<dbReference type="NCBIfam" id="TIGR00964">
    <property type="entry name" value="secE_bact"/>
    <property type="match status" value="1"/>
</dbReference>
<comment type="caution">
    <text evidence="11">The sequence shown here is derived from an EMBL/GenBank/DDBJ whole genome shotgun (WGS) entry which is preliminary data.</text>
</comment>
<keyword evidence="6 9" id="KW-1133">Transmembrane helix</keyword>
<evidence type="ECO:0000313" key="12">
    <source>
        <dbReference type="Proteomes" id="UP001180840"/>
    </source>
</evidence>
<keyword evidence="7 9" id="KW-0811">Translocation</keyword>
<dbReference type="InterPro" id="IPR038379">
    <property type="entry name" value="SecE_sf"/>
</dbReference>
<evidence type="ECO:0000256" key="2">
    <source>
        <dbReference type="ARBA" id="ARBA00022448"/>
    </source>
</evidence>
<name>A0ABU1ZX27_9CORY</name>
<dbReference type="Gene3D" id="1.20.5.1030">
    <property type="entry name" value="Preprotein translocase secy subunit"/>
    <property type="match status" value="1"/>
</dbReference>
<keyword evidence="8 9" id="KW-0472">Membrane</keyword>
<comment type="similarity">
    <text evidence="9">Belongs to the SecE/SEC61-gamma family.</text>
</comment>
<evidence type="ECO:0000256" key="10">
    <source>
        <dbReference type="SAM" id="MobiDB-lite"/>
    </source>
</evidence>
<reference evidence="11" key="1">
    <citation type="submission" date="2023-07" db="EMBL/GenBank/DDBJ databases">
        <title>Sequencing the genomes of 1000 actinobacteria strains.</title>
        <authorList>
            <person name="Klenk H.-P."/>
        </authorList>
    </citation>
    <scope>NUCLEOTIDE SEQUENCE</scope>
    <source>
        <strain evidence="11">DSM 107476</strain>
    </source>
</reference>
<evidence type="ECO:0000256" key="9">
    <source>
        <dbReference type="HAMAP-Rule" id="MF_00422"/>
    </source>
</evidence>
<evidence type="ECO:0000256" key="7">
    <source>
        <dbReference type="ARBA" id="ARBA00023010"/>
    </source>
</evidence>
<evidence type="ECO:0000256" key="3">
    <source>
        <dbReference type="ARBA" id="ARBA00022475"/>
    </source>
</evidence>
<evidence type="ECO:0000256" key="6">
    <source>
        <dbReference type="ARBA" id="ARBA00022989"/>
    </source>
</evidence>
<keyword evidence="2 9" id="KW-0813">Transport</keyword>
<gene>
    <name evidence="9" type="primary">secE</name>
    <name evidence="11" type="ORF">J2S39_000149</name>
</gene>
<feature type="compositionally biased region" description="Basic and acidic residues" evidence="10">
    <location>
        <begin position="34"/>
        <end position="49"/>
    </location>
</feature>
<keyword evidence="4 9" id="KW-0812">Transmembrane</keyword>
<sequence>MSDDKTNEKDVLRPTGKRQLSGDSTASTSTAAYEAKRQVRPENTDDDRPGGGVAAFPGEVVAEMRKVVWPTTREMINYTTIVFAFLIIMTGLVWGIDTLATMGVEAILVP</sequence>
<evidence type="ECO:0000313" key="11">
    <source>
        <dbReference type="EMBL" id="MDR7328473.1"/>
    </source>
</evidence>
<dbReference type="PANTHER" id="PTHR33910">
    <property type="entry name" value="PROTEIN TRANSLOCASE SUBUNIT SECE"/>
    <property type="match status" value="1"/>
</dbReference>
<evidence type="ECO:0000256" key="5">
    <source>
        <dbReference type="ARBA" id="ARBA00022927"/>
    </source>
</evidence>
<dbReference type="InterPro" id="IPR001901">
    <property type="entry name" value="Translocase_SecE/Sec61-g"/>
</dbReference>
<proteinExistence type="inferred from homology"/>
<dbReference type="Proteomes" id="UP001180840">
    <property type="component" value="Unassembled WGS sequence"/>
</dbReference>